<dbReference type="AlphaFoldDB" id="A0A563VRT5"/>
<dbReference type="EMBL" id="CAACVJ010000161">
    <property type="protein sequence ID" value="VEP14126.1"/>
    <property type="molecule type" value="Genomic_DNA"/>
</dbReference>
<dbReference type="RefSeq" id="WP_144872454.1">
    <property type="nucleotide sequence ID" value="NZ_LR213986.1"/>
</dbReference>
<evidence type="ECO:0000256" key="1">
    <source>
        <dbReference type="SAM" id="MobiDB-lite"/>
    </source>
</evidence>
<dbReference type="Proteomes" id="UP000320055">
    <property type="component" value="Unassembled WGS sequence"/>
</dbReference>
<evidence type="ECO:0000313" key="2">
    <source>
        <dbReference type="EMBL" id="VEP14126.1"/>
    </source>
</evidence>
<accession>A0A563VRT5</accession>
<evidence type="ECO:0000313" key="3">
    <source>
        <dbReference type="Proteomes" id="UP000320055"/>
    </source>
</evidence>
<feature type="compositionally biased region" description="Basic and acidic residues" evidence="1">
    <location>
        <begin position="74"/>
        <end position="86"/>
    </location>
</feature>
<feature type="region of interest" description="Disordered" evidence="1">
    <location>
        <begin position="74"/>
        <end position="99"/>
    </location>
</feature>
<gene>
    <name evidence="2" type="ORF">H1P_2430002</name>
</gene>
<feature type="compositionally biased region" description="Polar residues" evidence="1">
    <location>
        <begin position="88"/>
        <end position="99"/>
    </location>
</feature>
<dbReference type="OrthoDB" id="464286at2"/>
<sequence>MPQKESELAHEQRAERISATIALLQAQKSEIEASGIVAPPGCSVARYQAKGQKHHYWYYQLRANHAIFPKTNKENEYSRFQPERKGGKSSTHRWSFSSD</sequence>
<keyword evidence="3" id="KW-1185">Reference proteome</keyword>
<protein>
    <submittedName>
        <fullName evidence="2">Uncharacterized protein</fullName>
    </submittedName>
</protein>
<organism evidence="2 3">
    <name type="scientific">Hyella patelloides LEGE 07179</name>
    <dbReference type="NCBI Taxonomy" id="945734"/>
    <lineage>
        <taxon>Bacteria</taxon>
        <taxon>Bacillati</taxon>
        <taxon>Cyanobacteriota</taxon>
        <taxon>Cyanophyceae</taxon>
        <taxon>Pleurocapsales</taxon>
        <taxon>Hyellaceae</taxon>
        <taxon>Hyella</taxon>
    </lineage>
</organism>
<proteinExistence type="predicted"/>
<reference evidence="2 3" key="1">
    <citation type="submission" date="2019-01" db="EMBL/GenBank/DDBJ databases">
        <authorList>
            <person name="Brito A."/>
        </authorList>
    </citation>
    <scope>NUCLEOTIDE SEQUENCE [LARGE SCALE GENOMIC DNA]</scope>
    <source>
        <strain evidence="2">1</strain>
    </source>
</reference>
<name>A0A563VRT5_9CYAN</name>